<feature type="domain" description="FRG" evidence="1">
    <location>
        <begin position="1"/>
        <end position="31"/>
    </location>
</feature>
<evidence type="ECO:0000313" key="2">
    <source>
        <dbReference type="EMBL" id="BAQ69457.1"/>
    </source>
</evidence>
<dbReference type="Proteomes" id="UP000064912">
    <property type="component" value="Chromosome"/>
</dbReference>
<dbReference type="AlphaFoldDB" id="A0A0D6B2X4"/>
<dbReference type="PATRIC" id="fig|35806.4.peg.2375"/>
<evidence type="ECO:0000259" key="1">
    <source>
        <dbReference type="Pfam" id="PF08867"/>
    </source>
</evidence>
<dbReference type="Pfam" id="PF08867">
    <property type="entry name" value="FRG"/>
    <property type="match status" value="1"/>
</dbReference>
<gene>
    <name evidence="2" type="ORF">NHU_02305</name>
</gene>
<dbReference type="InterPro" id="IPR014966">
    <property type="entry name" value="FRG-dom"/>
</dbReference>
<accession>A0A0D6B2X4</accession>
<organism evidence="2 3">
    <name type="scientific">Rhodovulum sulfidophilum</name>
    <name type="common">Rhodobacter sulfidophilus</name>
    <dbReference type="NCBI Taxonomy" id="35806"/>
    <lineage>
        <taxon>Bacteria</taxon>
        <taxon>Pseudomonadati</taxon>
        <taxon>Pseudomonadota</taxon>
        <taxon>Alphaproteobacteria</taxon>
        <taxon>Rhodobacterales</taxon>
        <taxon>Paracoccaceae</taxon>
        <taxon>Rhodovulum</taxon>
    </lineage>
</organism>
<sequence length="215" mass="24679">MQHYGLPTRLLDVTQNPLVALWFAAEECTAEEAGLDSDKNEFVDGKVQAFFVPEVRDAYFDSDRVSLLANMAWLSAESKEEIWDHIEDDVDGFNRRPVADKLFYQVSLERPSFRSGKIDPNDLKLPLFVRPKLSNKRILAQFGAFVIYGREPSSRKARAQVDEDISMNVRRYIIPAEHKEKIRDELARLGVHANTLFPEIESSAKVLTKRFQFST</sequence>
<evidence type="ECO:0000313" key="3">
    <source>
        <dbReference type="Proteomes" id="UP000064912"/>
    </source>
</evidence>
<reference evidence="2 3" key="1">
    <citation type="submission" date="2015-02" db="EMBL/GenBank/DDBJ databases">
        <title>Genome sequene of Rhodovulum sulfidophilum DSM 2351.</title>
        <authorList>
            <person name="Nagao N."/>
        </authorList>
    </citation>
    <scope>NUCLEOTIDE SEQUENCE [LARGE SCALE GENOMIC DNA]</scope>
    <source>
        <strain evidence="2 3">DSM 2351</strain>
    </source>
</reference>
<dbReference type="EMBL" id="AP014800">
    <property type="protein sequence ID" value="BAQ69457.1"/>
    <property type="molecule type" value="Genomic_DNA"/>
</dbReference>
<protein>
    <submittedName>
        <fullName evidence="2">FRG domain protein</fullName>
    </submittedName>
</protein>
<proteinExistence type="predicted"/>
<dbReference type="KEGG" id="rsu:NHU_02305"/>
<name>A0A0D6B2X4_RHOSU</name>